<feature type="transmembrane region" description="Helical" evidence="1">
    <location>
        <begin position="190"/>
        <end position="208"/>
    </location>
</feature>
<protein>
    <recommendedName>
        <fullName evidence="4">Peptidase M50B-like-domain-containing protein</fullName>
    </recommendedName>
</protein>
<keyword evidence="3" id="KW-1185">Reference proteome</keyword>
<feature type="transmembrane region" description="Helical" evidence="1">
    <location>
        <begin position="34"/>
        <end position="52"/>
    </location>
</feature>
<evidence type="ECO:0000256" key="1">
    <source>
        <dbReference type="SAM" id="Phobius"/>
    </source>
</evidence>
<dbReference type="PANTHER" id="PTHR33979:SF2">
    <property type="entry name" value="PEPTIDASE M50B-LIKE-DOMAIN-CONTAINING PROTEIN"/>
    <property type="match status" value="1"/>
</dbReference>
<comment type="caution">
    <text evidence="2">The sequence shown here is derived from an EMBL/GenBank/DDBJ whole genome shotgun (WGS) entry which is preliminary data.</text>
</comment>
<evidence type="ECO:0000313" key="3">
    <source>
        <dbReference type="Proteomes" id="UP000636479"/>
    </source>
</evidence>
<dbReference type="EMBL" id="JACAZF010000009">
    <property type="protein sequence ID" value="KAF7295277.1"/>
    <property type="molecule type" value="Genomic_DNA"/>
</dbReference>
<feature type="transmembrane region" description="Helical" evidence="1">
    <location>
        <begin position="215"/>
        <end position="233"/>
    </location>
</feature>
<keyword evidence="1" id="KW-1133">Transmembrane helix</keyword>
<dbReference type="Proteomes" id="UP000636479">
    <property type="component" value="Unassembled WGS sequence"/>
</dbReference>
<accession>A0A8H6VVD3</accession>
<evidence type="ECO:0000313" key="2">
    <source>
        <dbReference type="EMBL" id="KAF7295277.1"/>
    </source>
</evidence>
<feature type="transmembrane region" description="Helical" evidence="1">
    <location>
        <begin position="137"/>
        <end position="161"/>
    </location>
</feature>
<feature type="transmembrane region" description="Helical" evidence="1">
    <location>
        <begin position="263"/>
        <end position="284"/>
    </location>
</feature>
<name>A0A8H6VVD3_9AGAR</name>
<gene>
    <name evidence="2" type="ORF">MIND_01066800</name>
</gene>
<keyword evidence="1" id="KW-0812">Transmembrane</keyword>
<organism evidence="2 3">
    <name type="scientific">Mycena indigotica</name>
    <dbReference type="NCBI Taxonomy" id="2126181"/>
    <lineage>
        <taxon>Eukaryota</taxon>
        <taxon>Fungi</taxon>
        <taxon>Dikarya</taxon>
        <taxon>Basidiomycota</taxon>
        <taxon>Agaricomycotina</taxon>
        <taxon>Agaricomycetes</taxon>
        <taxon>Agaricomycetidae</taxon>
        <taxon>Agaricales</taxon>
        <taxon>Marasmiineae</taxon>
        <taxon>Mycenaceae</taxon>
        <taxon>Mycena</taxon>
    </lineage>
</organism>
<evidence type="ECO:0008006" key="4">
    <source>
        <dbReference type="Google" id="ProtNLM"/>
    </source>
</evidence>
<dbReference type="Pfam" id="PF13398">
    <property type="entry name" value="Peptidase_M50B"/>
    <property type="match status" value="1"/>
</dbReference>
<dbReference type="OrthoDB" id="40823at2759"/>
<dbReference type="InterPro" id="IPR049500">
    <property type="entry name" value="Peptidase_M50B-like"/>
</dbReference>
<dbReference type="PANTHER" id="PTHR33979">
    <property type="entry name" value="OS02G0221600 PROTEIN"/>
    <property type="match status" value="1"/>
</dbReference>
<dbReference type="GeneID" id="59349762"/>
<proteinExistence type="predicted"/>
<sequence length="330" mass="35823">MSPVSGSSHVATFDQSFWVRDVASTLQPSPTQRTTLIVAGVYIIVIAILWHVPILNKISEHRVISCWLILLAQYTPSSEIIAGPLSQEASHTSISRLLTVGFHEMSHAIMGLLTCAKIHSIELDPDEGGATSMSGGIPWLTLPAGYLGSSFIGACLIACGFDTNASKVAVIVIGVFFLFTLWWARRNWLTWVLILSMAGLIILFWFVAESVALRFLVLFIGVMSCLYCIWDIIDDTIARKVNSSDASAFAKICGCCPSQVWGVIWLIQAFIFFIAGILVGLAAFKQSTAQQKEDSSHFLPAPGSTSAAFELSPDVFLMTLFALLISALGL</sequence>
<feature type="transmembrane region" description="Helical" evidence="1">
    <location>
        <begin position="168"/>
        <end position="184"/>
    </location>
</feature>
<reference evidence="2" key="1">
    <citation type="submission" date="2020-05" db="EMBL/GenBank/DDBJ databases">
        <title>Mycena genomes resolve the evolution of fungal bioluminescence.</title>
        <authorList>
            <person name="Tsai I.J."/>
        </authorList>
    </citation>
    <scope>NUCLEOTIDE SEQUENCE</scope>
    <source>
        <strain evidence="2">171206Taipei</strain>
    </source>
</reference>
<dbReference type="RefSeq" id="XP_037216640.1">
    <property type="nucleotide sequence ID" value="XM_037367246.1"/>
</dbReference>
<keyword evidence="1" id="KW-0472">Membrane</keyword>
<dbReference type="AlphaFoldDB" id="A0A8H6VVD3"/>